<organism evidence="1">
    <name type="scientific">Tanacetum cinerariifolium</name>
    <name type="common">Dalmatian daisy</name>
    <name type="synonym">Chrysanthemum cinerariifolium</name>
    <dbReference type="NCBI Taxonomy" id="118510"/>
    <lineage>
        <taxon>Eukaryota</taxon>
        <taxon>Viridiplantae</taxon>
        <taxon>Streptophyta</taxon>
        <taxon>Embryophyta</taxon>
        <taxon>Tracheophyta</taxon>
        <taxon>Spermatophyta</taxon>
        <taxon>Magnoliopsida</taxon>
        <taxon>eudicotyledons</taxon>
        <taxon>Gunneridae</taxon>
        <taxon>Pentapetalae</taxon>
        <taxon>asterids</taxon>
        <taxon>campanulids</taxon>
        <taxon>Asterales</taxon>
        <taxon>Asteraceae</taxon>
        <taxon>Asteroideae</taxon>
        <taxon>Anthemideae</taxon>
        <taxon>Anthemidinae</taxon>
        <taxon>Tanacetum</taxon>
    </lineage>
</organism>
<evidence type="ECO:0000313" key="1">
    <source>
        <dbReference type="EMBL" id="GEU60625.1"/>
    </source>
</evidence>
<proteinExistence type="predicted"/>
<accession>A0A6L2LKC9</accession>
<comment type="caution">
    <text evidence="1">The sequence shown here is derived from an EMBL/GenBank/DDBJ whole genome shotgun (WGS) entry which is preliminary data.</text>
</comment>
<gene>
    <name evidence="1" type="ORF">Tci_032603</name>
</gene>
<dbReference type="EMBL" id="BKCJ010004367">
    <property type="protein sequence ID" value="GEU60625.1"/>
    <property type="molecule type" value="Genomic_DNA"/>
</dbReference>
<protein>
    <submittedName>
        <fullName evidence="1">Uncharacterized protein</fullName>
    </submittedName>
</protein>
<reference evidence="1" key="1">
    <citation type="journal article" date="2019" name="Sci. Rep.">
        <title>Draft genome of Tanacetum cinerariifolium, the natural source of mosquito coil.</title>
        <authorList>
            <person name="Yamashiro T."/>
            <person name="Shiraishi A."/>
            <person name="Satake H."/>
            <person name="Nakayama K."/>
        </authorList>
    </citation>
    <scope>NUCLEOTIDE SEQUENCE</scope>
</reference>
<sequence length="150" mass="15626">MAVKPHNQTYHCCEQQIQTPTAVSISQTDPAVAANPPKQTPLNLNPLAADHAEQTPFLLLLWRRGEGGNDDEGGGFGGVVVDSGSGGVDSGAGCGVMESGGAWCIRSDRSEGEEPFWSWLKNSPEKLFGGGRPTAVVVAGGRRRPAAGDV</sequence>
<dbReference type="AlphaFoldDB" id="A0A6L2LKC9"/>
<name>A0A6L2LKC9_TANCI</name>